<evidence type="ECO:0000313" key="3">
    <source>
        <dbReference type="EMBL" id="MFC3050483.1"/>
    </source>
</evidence>
<dbReference type="Proteomes" id="UP001595444">
    <property type="component" value="Unassembled WGS sequence"/>
</dbReference>
<feature type="transmembrane region" description="Helical" evidence="2">
    <location>
        <begin position="129"/>
        <end position="150"/>
    </location>
</feature>
<dbReference type="RefSeq" id="WP_194214864.1">
    <property type="nucleotide sequence ID" value="NZ_CP061205.1"/>
</dbReference>
<keyword evidence="2" id="KW-0472">Membrane</keyword>
<sequence>MVRIQSEEEAFRLLDEILSGKRDKLPSVSELKIDDWATSRIYMPKVPIDGSLNAPMMAACVEYQQAIYRIVADAKYNTKDLRYLHTREKAAFQVTFAVGAGSTSIRDNLNELINNLGSEVIKNMDSEDILILILGVALIFGGYSAFKLWLTCKSDIQKETLKDNQAVKQLETFTRLSEQETKRAEILDRALQKSRVLRDTNEEAERVRDEYLKAIEATEDTEIQGTMISKSQAHTLRNPTKRTAEKYMMTDVFRVLVLDTSDPDTTSVKIESVKTGQKISASFEDGILEQNGLDLLTYAAAHRKTVWIKLQIRALDGKIQKAGIGEVRRPDYSEDE</sequence>
<evidence type="ECO:0000256" key="1">
    <source>
        <dbReference type="SAM" id="Coils"/>
    </source>
</evidence>
<keyword evidence="4" id="KW-1185">Reference proteome</keyword>
<accession>A0ABV7D014</accession>
<organism evidence="3 4">
    <name type="scientific">Kordiimonas pumila</name>
    <dbReference type="NCBI Taxonomy" id="2161677"/>
    <lineage>
        <taxon>Bacteria</taxon>
        <taxon>Pseudomonadati</taxon>
        <taxon>Pseudomonadota</taxon>
        <taxon>Alphaproteobacteria</taxon>
        <taxon>Kordiimonadales</taxon>
        <taxon>Kordiimonadaceae</taxon>
        <taxon>Kordiimonas</taxon>
    </lineage>
</organism>
<dbReference type="EMBL" id="JBHRSL010000001">
    <property type="protein sequence ID" value="MFC3050483.1"/>
    <property type="molecule type" value="Genomic_DNA"/>
</dbReference>
<comment type="caution">
    <text evidence="3">The sequence shown here is derived from an EMBL/GenBank/DDBJ whole genome shotgun (WGS) entry which is preliminary data.</text>
</comment>
<feature type="coiled-coil region" evidence="1">
    <location>
        <begin position="187"/>
        <end position="221"/>
    </location>
</feature>
<keyword evidence="2" id="KW-0812">Transmembrane</keyword>
<evidence type="ECO:0000256" key="2">
    <source>
        <dbReference type="SAM" id="Phobius"/>
    </source>
</evidence>
<evidence type="ECO:0000313" key="4">
    <source>
        <dbReference type="Proteomes" id="UP001595444"/>
    </source>
</evidence>
<name>A0ABV7D014_9PROT</name>
<keyword evidence="1" id="KW-0175">Coiled coil</keyword>
<keyword evidence="2" id="KW-1133">Transmembrane helix</keyword>
<reference evidence="4" key="1">
    <citation type="journal article" date="2019" name="Int. J. Syst. Evol. Microbiol.">
        <title>The Global Catalogue of Microorganisms (GCM) 10K type strain sequencing project: providing services to taxonomists for standard genome sequencing and annotation.</title>
        <authorList>
            <consortium name="The Broad Institute Genomics Platform"/>
            <consortium name="The Broad Institute Genome Sequencing Center for Infectious Disease"/>
            <person name="Wu L."/>
            <person name="Ma J."/>
        </authorList>
    </citation>
    <scope>NUCLEOTIDE SEQUENCE [LARGE SCALE GENOMIC DNA]</scope>
    <source>
        <strain evidence="4">KCTC 62164</strain>
    </source>
</reference>
<proteinExistence type="predicted"/>
<gene>
    <name evidence="3" type="ORF">ACFOKA_01050</name>
</gene>
<protein>
    <submittedName>
        <fullName evidence="3">Uncharacterized protein</fullName>
    </submittedName>
</protein>